<sequence length="160" mass="18091">MRQIRLARTDEASSVLELIERSFRGRDFYAEMRAYSEHEVIALISEGSILVAESAGALLGCIHIALRPDVTRLKLLAVSDCQRRSGVGTQLLETAERLTANISCAFVHVAVFSLHPDILSFFRGRGYTPFLIERFPSTEQSSLLHFVWMSKQLENYPRAF</sequence>
<dbReference type="Proteomes" id="UP000538666">
    <property type="component" value="Unassembled WGS sequence"/>
</dbReference>
<reference evidence="2 3" key="1">
    <citation type="submission" date="2020-08" db="EMBL/GenBank/DDBJ databases">
        <title>Genomic Encyclopedia of Type Strains, Phase IV (KMG-IV): sequencing the most valuable type-strain genomes for metagenomic binning, comparative biology and taxonomic classification.</title>
        <authorList>
            <person name="Goeker M."/>
        </authorList>
    </citation>
    <scope>NUCLEOTIDE SEQUENCE [LARGE SCALE GENOMIC DNA]</scope>
    <source>
        <strain evidence="2 3">DSM 103733</strain>
    </source>
</reference>
<dbReference type="Gene3D" id="3.40.630.30">
    <property type="match status" value="1"/>
</dbReference>
<gene>
    <name evidence="2" type="ORF">HNQ77_004563</name>
</gene>
<dbReference type="EMBL" id="JACHEK010000010">
    <property type="protein sequence ID" value="MBB6146584.1"/>
    <property type="molecule type" value="Genomic_DNA"/>
</dbReference>
<comment type="caution">
    <text evidence="2">The sequence shown here is derived from an EMBL/GenBank/DDBJ whole genome shotgun (WGS) entry which is preliminary data.</text>
</comment>
<accession>A0A841K8G8</accession>
<evidence type="ECO:0000313" key="2">
    <source>
        <dbReference type="EMBL" id="MBB6146584.1"/>
    </source>
</evidence>
<evidence type="ECO:0000259" key="1">
    <source>
        <dbReference type="PROSITE" id="PS51186"/>
    </source>
</evidence>
<dbReference type="InterPro" id="IPR016181">
    <property type="entry name" value="Acyl_CoA_acyltransferase"/>
</dbReference>
<dbReference type="RefSeq" id="WP_184085191.1">
    <property type="nucleotide sequence ID" value="NZ_JACHEK010000010.1"/>
</dbReference>
<dbReference type="SUPFAM" id="SSF55729">
    <property type="entry name" value="Acyl-CoA N-acyltransferases (Nat)"/>
    <property type="match status" value="1"/>
</dbReference>
<evidence type="ECO:0000313" key="3">
    <source>
        <dbReference type="Proteomes" id="UP000538666"/>
    </source>
</evidence>
<keyword evidence="3" id="KW-1185">Reference proteome</keyword>
<feature type="domain" description="N-acetyltransferase" evidence="1">
    <location>
        <begin position="2"/>
        <end position="154"/>
    </location>
</feature>
<proteinExistence type="predicted"/>
<keyword evidence="2" id="KW-0808">Transferase</keyword>
<name>A0A841K8G8_9BACT</name>
<dbReference type="GO" id="GO:0016747">
    <property type="term" value="F:acyltransferase activity, transferring groups other than amino-acyl groups"/>
    <property type="evidence" value="ECO:0007669"/>
    <property type="project" value="InterPro"/>
</dbReference>
<dbReference type="PROSITE" id="PS51186">
    <property type="entry name" value="GNAT"/>
    <property type="match status" value="1"/>
</dbReference>
<organism evidence="2 3">
    <name type="scientific">Silvibacterium bohemicum</name>
    <dbReference type="NCBI Taxonomy" id="1577686"/>
    <lineage>
        <taxon>Bacteria</taxon>
        <taxon>Pseudomonadati</taxon>
        <taxon>Acidobacteriota</taxon>
        <taxon>Terriglobia</taxon>
        <taxon>Terriglobales</taxon>
        <taxon>Acidobacteriaceae</taxon>
        <taxon>Silvibacterium</taxon>
    </lineage>
</organism>
<dbReference type="AlphaFoldDB" id="A0A841K8G8"/>
<dbReference type="CDD" id="cd04301">
    <property type="entry name" value="NAT_SF"/>
    <property type="match status" value="1"/>
</dbReference>
<dbReference type="Pfam" id="PF00583">
    <property type="entry name" value="Acetyltransf_1"/>
    <property type="match status" value="1"/>
</dbReference>
<protein>
    <submittedName>
        <fullName evidence="2">N-acetylglutamate synthase-like GNAT family acetyltransferase</fullName>
    </submittedName>
</protein>
<dbReference type="InterPro" id="IPR000182">
    <property type="entry name" value="GNAT_dom"/>
</dbReference>